<feature type="binding site" evidence="7">
    <location>
        <begin position="220"/>
        <end position="221"/>
    </location>
    <ligand>
        <name>substrate</name>
    </ligand>
</feature>
<accession>A0A916UDN3</accession>
<feature type="binding site" evidence="7">
    <location>
        <position position="139"/>
    </location>
    <ligand>
        <name>substrate</name>
    </ligand>
</feature>
<feature type="binding site" evidence="8">
    <location>
        <position position="194"/>
    </location>
    <ligand>
        <name>Zn(2+)</name>
        <dbReference type="ChEBI" id="CHEBI:29105"/>
    </ligand>
</feature>
<keyword evidence="4 5" id="KW-0119">Carbohydrate metabolism</keyword>
<dbReference type="PANTHER" id="PTHR11113:SF14">
    <property type="entry name" value="N-ACETYLGLUCOSAMINE-6-PHOSPHATE DEACETYLASE"/>
    <property type="match status" value="1"/>
</dbReference>
<comment type="caution">
    <text evidence="10">The sequence shown here is derived from an EMBL/GenBank/DDBJ whole genome shotgun (WGS) entry which is preliminary data.</text>
</comment>
<dbReference type="SUPFAM" id="SSF51556">
    <property type="entry name" value="Metallo-dependent hydrolases"/>
    <property type="match status" value="1"/>
</dbReference>
<dbReference type="InterPro" id="IPR011059">
    <property type="entry name" value="Metal-dep_hydrolase_composite"/>
</dbReference>
<keyword evidence="3 5" id="KW-0378">Hydrolase</keyword>
<feature type="binding site" evidence="8">
    <location>
        <position position="217"/>
    </location>
    <ligand>
        <name>Zn(2+)</name>
        <dbReference type="ChEBI" id="CHEBI:29105"/>
    </ligand>
</feature>
<feature type="domain" description="Amidohydrolase-related" evidence="9">
    <location>
        <begin position="54"/>
        <end position="377"/>
    </location>
</feature>
<name>A0A916UDN3_9ACTN</name>
<dbReference type="GO" id="GO:0046872">
    <property type="term" value="F:metal ion binding"/>
    <property type="evidence" value="ECO:0007669"/>
    <property type="project" value="UniProtKB-KW"/>
</dbReference>
<feature type="active site" description="Proton donor/acceptor" evidence="6">
    <location>
        <position position="278"/>
    </location>
</feature>
<evidence type="ECO:0000259" key="9">
    <source>
        <dbReference type="Pfam" id="PF01979"/>
    </source>
</evidence>
<evidence type="ECO:0000256" key="6">
    <source>
        <dbReference type="PIRSR" id="PIRSR038994-1"/>
    </source>
</evidence>
<dbReference type="PIRSF" id="PIRSF038994">
    <property type="entry name" value="NagA"/>
    <property type="match status" value="1"/>
</dbReference>
<evidence type="ECO:0000256" key="2">
    <source>
        <dbReference type="ARBA" id="ARBA00022723"/>
    </source>
</evidence>
<dbReference type="EMBL" id="BMJH01000002">
    <property type="protein sequence ID" value="GGC68537.1"/>
    <property type="molecule type" value="Genomic_DNA"/>
</dbReference>
<gene>
    <name evidence="10" type="ORF">GCM10011410_21580</name>
</gene>
<dbReference type="InterPro" id="IPR006680">
    <property type="entry name" value="Amidohydro-rel"/>
</dbReference>
<evidence type="ECO:0000313" key="10">
    <source>
        <dbReference type="EMBL" id="GGC68537.1"/>
    </source>
</evidence>
<keyword evidence="11" id="KW-1185">Reference proteome</keyword>
<dbReference type="Pfam" id="PF01979">
    <property type="entry name" value="Amidohydro_1"/>
    <property type="match status" value="1"/>
</dbReference>
<feature type="binding site" evidence="8">
    <location>
        <position position="128"/>
    </location>
    <ligand>
        <name>Zn(2+)</name>
        <dbReference type="ChEBI" id="CHEBI:29105"/>
    </ligand>
</feature>
<dbReference type="GO" id="GO:0008448">
    <property type="term" value="F:N-acetylglucosamine-6-phosphate deacetylase activity"/>
    <property type="evidence" value="ECO:0007669"/>
    <property type="project" value="InterPro"/>
</dbReference>
<evidence type="ECO:0000256" key="7">
    <source>
        <dbReference type="PIRSR" id="PIRSR038994-2"/>
    </source>
</evidence>
<dbReference type="AlphaFoldDB" id="A0A916UDN3"/>
<sequence>MAVTAIRGRIITGVDLLADGIIAFDGGTVMEVTPAGQWNYPGVDVVDTRPSGVTLVPGFVDVHCHGGGGAGFHHDPLDASRVVRFHRSRGTTTQLASLVSAPGEVLRRQVAALAPLVHTGDLAGLHLEGPFLSVWKCGAHDPAAIIPGDLSLLSELLDVGGGAIRSQTFAPETAHAASIARLLHKGGAVPCIGHTSADSATTRRVMAASSGQWGATHLFNAMPALHHRDPGPVASCLSAAARVEMVVEIIGDGVHLSDDTVRMVFDLVGPGQVALVTDAMAAAGMPDGDYALGGLDVRVDDGVARLSTGDHYVGDVPAIAGGTATLAEVVRRTVISAGVDLVSAVQSATHTPATLFGLKAGHLRPGYPADMVALDEDLRAVAVWHRGERIKTSPEQC</sequence>
<dbReference type="InterPro" id="IPR032466">
    <property type="entry name" value="Metal_Hydrolase"/>
</dbReference>
<evidence type="ECO:0000256" key="3">
    <source>
        <dbReference type="ARBA" id="ARBA00022801"/>
    </source>
</evidence>
<dbReference type="SUPFAM" id="SSF51338">
    <property type="entry name" value="Composite domain of metallo-dependent hydrolases"/>
    <property type="match status" value="1"/>
</dbReference>
<evidence type="ECO:0000256" key="4">
    <source>
        <dbReference type="ARBA" id="ARBA00023277"/>
    </source>
</evidence>
<dbReference type="GO" id="GO:0006046">
    <property type="term" value="P:N-acetylglucosamine catabolic process"/>
    <property type="evidence" value="ECO:0007669"/>
    <property type="project" value="TreeGrafter"/>
</dbReference>
<dbReference type="Proteomes" id="UP000641514">
    <property type="component" value="Unassembled WGS sequence"/>
</dbReference>
<dbReference type="InterPro" id="IPR003764">
    <property type="entry name" value="GlcNAc_6-P_deAcase"/>
</dbReference>
<dbReference type="RefSeq" id="WP_229675916.1">
    <property type="nucleotide sequence ID" value="NZ_BMJH01000002.1"/>
</dbReference>
<feature type="binding site" evidence="7">
    <location>
        <position position="228"/>
    </location>
    <ligand>
        <name>substrate</name>
    </ligand>
</feature>
<evidence type="ECO:0000256" key="1">
    <source>
        <dbReference type="ARBA" id="ARBA00010716"/>
    </source>
</evidence>
<feature type="binding site" evidence="7">
    <location>
        <position position="255"/>
    </location>
    <ligand>
        <name>substrate</name>
    </ligand>
</feature>
<dbReference type="Gene3D" id="3.20.20.140">
    <property type="entry name" value="Metal-dependent hydrolases"/>
    <property type="match status" value="1"/>
</dbReference>
<evidence type="ECO:0000256" key="5">
    <source>
        <dbReference type="PIRNR" id="PIRNR038994"/>
    </source>
</evidence>
<comment type="similarity">
    <text evidence="1 5">Belongs to the metallo-dependent hydrolases superfamily. NagA family.</text>
</comment>
<evidence type="ECO:0000313" key="11">
    <source>
        <dbReference type="Proteomes" id="UP000641514"/>
    </source>
</evidence>
<proteinExistence type="inferred from homology"/>
<keyword evidence="2 8" id="KW-0479">Metal-binding</keyword>
<protein>
    <submittedName>
        <fullName evidence="10">N-acetylglucosamine-6-phosphate deacetylase</fullName>
    </submittedName>
</protein>
<comment type="cofactor">
    <cofactor evidence="8">
        <name>a divalent metal cation</name>
        <dbReference type="ChEBI" id="CHEBI:60240"/>
    </cofactor>
    <text evidence="8">Binds 1 divalent metal cation per subunit.</text>
</comment>
<dbReference type="Gene3D" id="2.30.40.10">
    <property type="entry name" value="Urease, subunit C, domain 1"/>
    <property type="match status" value="1"/>
</dbReference>
<feature type="binding site" evidence="7">
    <location>
        <begin position="319"/>
        <end position="321"/>
    </location>
    <ligand>
        <name>substrate</name>
    </ligand>
</feature>
<reference evidence="10" key="1">
    <citation type="journal article" date="2014" name="Int. J. Syst. Evol. Microbiol.">
        <title>Complete genome sequence of Corynebacterium casei LMG S-19264T (=DSM 44701T), isolated from a smear-ripened cheese.</title>
        <authorList>
            <consortium name="US DOE Joint Genome Institute (JGI-PGF)"/>
            <person name="Walter F."/>
            <person name="Albersmeier A."/>
            <person name="Kalinowski J."/>
            <person name="Ruckert C."/>
        </authorList>
    </citation>
    <scope>NUCLEOTIDE SEQUENCE</scope>
    <source>
        <strain evidence="10">CGMCC 1.15478</strain>
    </source>
</reference>
<dbReference type="PANTHER" id="PTHR11113">
    <property type="entry name" value="N-ACETYLGLUCOSAMINE-6-PHOSPHATE DEACETYLASE"/>
    <property type="match status" value="1"/>
</dbReference>
<evidence type="ECO:0000256" key="8">
    <source>
        <dbReference type="PIRSR" id="PIRSR038994-3"/>
    </source>
</evidence>
<organism evidence="10 11">
    <name type="scientific">Hoyosella rhizosphaerae</name>
    <dbReference type="NCBI Taxonomy" id="1755582"/>
    <lineage>
        <taxon>Bacteria</taxon>
        <taxon>Bacillati</taxon>
        <taxon>Actinomycetota</taxon>
        <taxon>Actinomycetes</taxon>
        <taxon>Mycobacteriales</taxon>
        <taxon>Hoyosellaceae</taxon>
        <taxon>Hoyosella</taxon>
    </lineage>
</organism>
<reference evidence="10" key="2">
    <citation type="submission" date="2020-09" db="EMBL/GenBank/DDBJ databases">
        <authorList>
            <person name="Sun Q."/>
            <person name="Zhou Y."/>
        </authorList>
    </citation>
    <scope>NUCLEOTIDE SEQUENCE</scope>
    <source>
        <strain evidence="10">CGMCC 1.15478</strain>
    </source>
</reference>